<reference evidence="1 2" key="1">
    <citation type="submission" date="2016-06" db="EMBL/GenBank/DDBJ databases">
        <authorList>
            <consortium name="Pathogen Informatics"/>
        </authorList>
    </citation>
    <scope>NUCLEOTIDE SEQUENCE [LARGE SCALE GENOMIC DNA]</scope>
</reference>
<dbReference type="VEuPathDB" id="PlasmoDB:PmUG01_11049600"/>
<dbReference type="OrthoDB" id="387338at2759"/>
<sequence>MLFVACEKHTQTEVLDEGISKQDIKRKKERCDENIINSSGNDLKKEKMSISSVETICSYDSNVEKGEEKIAVDQRDVNTKFGSEEYGIEKCKIEKCAIEKCLGECVSSTVEEVSTSGAFKPNCAENVCDPEYKSSEINNLNLCMSTRLNRACGESNISNKYDVNILKKEQNEIESTKKESFYQNSNKECLSLNGKVNSNHWEGDNKGCIPYEDGYHSDKENNSNNTLIKRINMVDDYTLMMEKNIVEGNNTVINEDSKKVIIRNIKDTYKSDTYKFNYLNGLLEQTYKEYVDVDGSEFIYIYDICVVNKNRNNGNNKTDEDNNKEDDMFLLNVYDIYVSLFNNFSSKISKVKNFFSPVEVRYINDSFPGCSANLPSEVADMLNNGNHNVNNILQKGNNKKSSQLRNHSGCFNKCLKNRGDTNTHDFHSLFSEDKQAINNSKPKFLDKLNYIFSSALKSDKEACTSISAVVTTTATATATASTADAATTGATTTTTYLAAPPSSVYRIMNNDLLQPLNAAKIQQHMKRNVNRRVYETDIYDIMIIKKGYTYVYMQNGEWKCFYCVLFYLKSNAAYKSNLIFQHYCKIYDKEYFLNLTKSSDTYTNYFVAFFQNTHVENKKGNIELSILIRKNYYEFIIEISKDKKPNILSSSNYIYVDEVRNASNYLNIFDIHNFPYYLIPFEILSKDNHTGNSNILSDVNSNIYSNSSNNQLNETNINSNVLTDRGITREILFNYDLLKEWSDCIYFIIEKMIHPNNNMNSITQRDHNEKTHYVSKKFNQWIEAFKQERNIRGNKRVC</sequence>
<evidence type="ECO:0000313" key="1">
    <source>
        <dbReference type="EMBL" id="SCO93243.1"/>
    </source>
</evidence>
<evidence type="ECO:0000313" key="2">
    <source>
        <dbReference type="Proteomes" id="UP000219813"/>
    </source>
</evidence>
<name>A0A1D3SMX1_PLAMA</name>
<dbReference type="RefSeq" id="XP_028862680.1">
    <property type="nucleotide sequence ID" value="XM_029006163.1"/>
</dbReference>
<accession>A0A1D3SMX1</accession>
<dbReference type="AlphaFoldDB" id="A0A1D3SMX1"/>
<gene>
    <name evidence="1" type="primary">PmUG01_11049600</name>
    <name evidence="1" type="ORF">PMUG01_11049600</name>
</gene>
<proteinExistence type="predicted"/>
<keyword evidence="2" id="KW-1185">Reference proteome</keyword>
<dbReference type="Proteomes" id="UP000219813">
    <property type="component" value="Chromosome 11"/>
</dbReference>
<protein>
    <submittedName>
        <fullName evidence="1">Uncharacterized protein</fullName>
    </submittedName>
</protein>
<dbReference type="OMA" id="QWIEAFK"/>
<organism evidence="1 2">
    <name type="scientific">Plasmodium malariae</name>
    <dbReference type="NCBI Taxonomy" id="5858"/>
    <lineage>
        <taxon>Eukaryota</taxon>
        <taxon>Sar</taxon>
        <taxon>Alveolata</taxon>
        <taxon>Apicomplexa</taxon>
        <taxon>Aconoidasida</taxon>
        <taxon>Haemosporida</taxon>
        <taxon>Plasmodiidae</taxon>
        <taxon>Plasmodium</taxon>
        <taxon>Plasmodium (Plasmodium)</taxon>
    </lineage>
</organism>
<dbReference type="GeneID" id="39869958"/>
<dbReference type="KEGG" id="pmal:PMUG01_11049600"/>
<dbReference type="EMBL" id="LT594632">
    <property type="protein sequence ID" value="SCO93243.1"/>
    <property type="molecule type" value="Genomic_DNA"/>
</dbReference>